<dbReference type="PROSITE" id="PS50003">
    <property type="entry name" value="PH_DOMAIN"/>
    <property type="match status" value="1"/>
</dbReference>
<accession>A0A1Y1X994</accession>
<evidence type="ECO:0000313" key="4">
    <source>
        <dbReference type="Proteomes" id="UP000193498"/>
    </source>
</evidence>
<dbReference type="SMART" id="SM00233">
    <property type="entry name" value="PH"/>
    <property type="match status" value="1"/>
</dbReference>
<protein>
    <recommendedName>
        <fullName evidence="1">PH domain-containing protein</fullName>
    </recommendedName>
</protein>
<dbReference type="AlphaFoldDB" id="A0A1Y1X994"/>
<reference evidence="2 4" key="1">
    <citation type="submission" date="2016-07" db="EMBL/GenBank/DDBJ databases">
        <title>Pervasive Adenine N6-methylation of Active Genes in Fungi.</title>
        <authorList>
            <consortium name="DOE Joint Genome Institute"/>
            <person name="Mondo S.J."/>
            <person name="Dannebaum R.O."/>
            <person name="Kuo R.C."/>
            <person name="Labutti K."/>
            <person name="Haridas S."/>
            <person name="Kuo A."/>
            <person name="Salamov A."/>
            <person name="Ahrendt S.R."/>
            <person name="Lipzen A."/>
            <person name="Sullivan W."/>
            <person name="Andreopoulos W.B."/>
            <person name="Clum A."/>
            <person name="Lindquist E."/>
            <person name="Daum C."/>
            <person name="Ramamoorthy G.K."/>
            <person name="Gryganskyi A."/>
            <person name="Culley D."/>
            <person name="Magnuson J.K."/>
            <person name="James T.Y."/>
            <person name="O'Malley M.A."/>
            <person name="Stajich J.E."/>
            <person name="Spatafora J.W."/>
            <person name="Visel A."/>
            <person name="Grigoriev I.V."/>
        </authorList>
    </citation>
    <scope>NUCLEOTIDE SEQUENCE [LARGE SCALE GENOMIC DNA]</scope>
    <source>
        <strain evidence="2 4">CBS 931.73</strain>
    </source>
</reference>
<keyword evidence="4" id="KW-1185">Reference proteome</keyword>
<sequence length="318" mass="36284">MNVARSPPISYPQRVSSLQHLHLELNKERLSLLDEINELKRISLSQTTRNARITESGTYVEERAGVCNSRTNSPRYLSNASPIMEETGELSEDVDSFNTRSDESIHVNMYIPYPIPKNNGISPYSRIQPSMADDSPVFKGTLYKLGRNRQWQEREFRTDGFLLVCLTTKKIKVNPGSVLLASYTTAEDPELLAHFYPTSPPLPRISHPLIATACIGGKTPDHGQYVDFYQPPKWIIPLSDVLEVTLLTRNRYKMKKCFVIHTSERKYILRARTEMETNCWLYLLRRTLLSQLPSLSNYGSSGSSNLRLSQLPCNESRN</sequence>
<dbReference type="EMBL" id="MCFE01000015">
    <property type="protein sequence ID" value="ORY06591.1"/>
    <property type="molecule type" value="Genomic_DNA"/>
</dbReference>
<dbReference type="SUPFAM" id="SSF50729">
    <property type="entry name" value="PH domain-like"/>
    <property type="match status" value="1"/>
</dbReference>
<name>A0A1Y1X994_9FUNG</name>
<dbReference type="InParanoid" id="A0A1Y1X994"/>
<evidence type="ECO:0000259" key="1">
    <source>
        <dbReference type="PROSITE" id="PS50003"/>
    </source>
</evidence>
<dbReference type="Proteomes" id="UP000193498">
    <property type="component" value="Unassembled WGS sequence"/>
</dbReference>
<gene>
    <name evidence="2" type="ORF">K493DRAFT_342288</name>
    <name evidence="3" type="ORF">K493DRAFT_370763</name>
</gene>
<dbReference type="InterPro" id="IPR001849">
    <property type="entry name" value="PH_domain"/>
</dbReference>
<proteinExistence type="predicted"/>
<dbReference type="Gene3D" id="2.30.29.30">
    <property type="entry name" value="Pleckstrin-homology domain (PH domain)/Phosphotyrosine-binding domain (PTB)"/>
    <property type="match status" value="1"/>
</dbReference>
<feature type="domain" description="PH" evidence="1">
    <location>
        <begin position="135"/>
        <end position="289"/>
    </location>
</feature>
<evidence type="ECO:0000313" key="2">
    <source>
        <dbReference type="EMBL" id="ORX81914.1"/>
    </source>
</evidence>
<dbReference type="OrthoDB" id="2412252at2759"/>
<comment type="caution">
    <text evidence="2">The sequence shown here is derived from an EMBL/GenBank/DDBJ whole genome shotgun (WGS) entry which is preliminary data.</text>
</comment>
<evidence type="ECO:0000313" key="3">
    <source>
        <dbReference type="EMBL" id="ORY06591.1"/>
    </source>
</evidence>
<dbReference type="InterPro" id="IPR011993">
    <property type="entry name" value="PH-like_dom_sf"/>
</dbReference>
<dbReference type="EMBL" id="MCFE01000687">
    <property type="protein sequence ID" value="ORX81914.1"/>
    <property type="molecule type" value="Genomic_DNA"/>
</dbReference>
<organism evidence="2 4">
    <name type="scientific">Basidiobolus meristosporus CBS 931.73</name>
    <dbReference type="NCBI Taxonomy" id="1314790"/>
    <lineage>
        <taxon>Eukaryota</taxon>
        <taxon>Fungi</taxon>
        <taxon>Fungi incertae sedis</taxon>
        <taxon>Zoopagomycota</taxon>
        <taxon>Entomophthoromycotina</taxon>
        <taxon>Basidiobolomycetes</taxon>
        <taxon>Basidiobolales</taxon>
        <taxon>Basidiobolaceae</taxon>
        <taxon>Basidiobolus</taxon>
    </lineage>
</organism>